<feature type="transmembrane region" description="Helical" evidence="3">
    <location>
        <begin position="40"/>
        <end position="66"/>
    </location>
</feature>
<dbReference type="PANTHER" id="PTHR31102:SF1">
    <property type="entry name" value="CATION_H+ EXCHANGER DOMAIN-CONTAINING PROTEIN"/>
    <property type="match status" value="1"/>
</dbReference>
<evidence type="ECO:0000256" key="1">
    <source>
        <dbReference type="ARBA" id="ARBA00007367"/>
    </source>
</evidence>
<dbReference type="InterPro" id="IPR051843">
    <property type="entry name" value="CPA1_transporter"/>
</dbReference>
<dbReference type="GO" id="GO:0098662">
    <property type="term" value="P:inorganic cation transmembrane transport"/>
    <property type="evidence" value="ECO:0007669"/>
    <property type="project" value="TreeGrafter"/>
</dbReference>
<feature type="compositionally biased region" description="Polar residues" evidence="2">
    <location>
        <begin position="1"/>
        <end position="21"/>
    </location>
</feature>
<dbReference type="AlphaFoldDB" id="A0A3P7NV99"/>
<evidence type="ECO:0000313" key="4">
    <source>
        <dbReference type="EMBL" id="VDN09446.1"/>
    </source>
</evidence>
<keyword evidence="5" id="KW-1185">Reference proteome</keyword>
<evidence type="ECO:0000313" key="5">
    <source>
        <dbReference type="Proteomes" id="UP000281553"/>
    </source>
</evidence>
<name>A0A3P7NV99_DIBLA</name>
<proteinExistence type="inferred from homology"/>
<dbReference type="EMBL" id="UYRU01047068">
    <property type="protein sequence ID" value="VDN09446.1"/>
    <property type="molecule type" value="Genomic_DNA"/>
</dbReference>
<dbReference type="PANTHER" id="PTHR31102">
    <property type="match status" value="1"/>
</dbReference>
<organism evidence="4 5">
    <name type="scientific">Dibothriocephalus latus</name>
    <name type="common">Fish tapeworm</name>
    <name type="synonym">Diphyllobothrium latum</name>
    <dbReference type="NCBI Taxonomy" id="60516"/>
    <lineage>
        <taxon>Eukaryota</taxon>
        <taxon>Metazoa</taxon>
        <taxon>Spiralia</taxon>
        <taxon>Lophotrochozoa</taxon>
        <taxon>Platyhelminthes</taxon>
        <taxon>Cestoda</taxon>
        <taxon>Eucestoda</taxon>
        <taxon>Diphyllobothriidea</taxon>
        <taxon>Diphyllobothriidae</taxon>
        <taxon>Dibothriocephalus</taxon>
    </lineage>
</organism>
<sequence length="151" mass="16665">MPTAAATTQQNNSNVTRSRAGSASEPGVASLKEMQSIMAALWWFLQPVLFCLIVQVIFCAAVIRLFTRFCAPTKRIYLLTERTNETTKLTAKHRIFAAIAWMPKASVQAAIGGLVLDAARQPGQSEFTERGIQVRPVRAKSGQLRMLTELQ</sequence>
<gene>
    <name evidence="4" type="ORF">DILT_LOCUS5277</name>
</gene>
<keyword evidence="3" id="KW-1133">Transmembrane helix</keyword>
<keyword evidence="3" id="KW-0472">Membrane</keyword>
<keyword evidence="3" id="KW-0812">Transmembrane</keyword>
<feature type="region of interest" description="Disordered" evidence="2">
    <location>
        <begin position="1"/>
        <end position="23"/>
    </location>
</feature>
<accession>A0A3P7NV99</accession>
<evidence type="ECO:0000256" key="2">
    <source>
        <dbReference type="SAM" id="MobiDB-lite"/>
    </source>
</evidence>
<reference evidence="4 5" key="1">
    <citation type="submission" date="2018-11" db="EMBL/GenBank/DDBJ databases">
        <authorList>
            <consortium name="Pathogen Informatics"/>
        </authorList>
    </citation>
    <scope>NUCLEOTIDE SEQUENCE [LARGE SCALE GENOMIC DNA]</scope>
</reference>
<protein>
    <submittedName>
        <fullName evidence="4">Uncharacterized protein</fullName>
    </submittedName>
</protein>
<dbReference type="Proteomes" id="UP000281553">
    <property type="component" value="Unassembled WGS sequence"/>
</dbReference>
<comment type="similarity">
    <text evidence="1">Belongs to the monovalent cation:proton antiporter 1 (CPA1) transporter (TC 2.A.36) family.</text>
</comment>
<dbReference type="OrthoDB" id="423807at2759"/>
<evidence type="ECO:0000256" key="3">
    <source>
        <dbReference type="SAM" id="Phobius"/>
    </source>
</evidence>